<dbReference type="EMBL" id="FOLO01000021">
    <property type="protein sequence ID" value="SFC88345.1"/>
    <property type="molecule type" value="Genomic_DNA"/>
</dbReference>
<keyword evidence="1" id="KW-0732">Signal</keyword>
<proteinExistence type="predicted"/>
<name>A0A1I1MT78_9GAMM</name>
<accession>A0A1I1MT78</accession>
<feature type="signal peptide" evidence="1">
    <location>
        <begin position="1"/>
        <end position="30"/>
    </location>
</feature>
<dbReference type="OrthoDB" id="6310391at2"/>
<evidence type="ECO:0000313" key="2">
    <source>
        <dbReference type="EMBL" id="SFC88345.1"/>
    </source>
</evidence>
<feature type="chain" id="PRO_5011492476" description="DUF481 domain-containing protein" evidence="1">
    <location>
        <begin position="31"/>
        <end position="331"/>
    </location>
</feature>
<sequence length="331" mass="38237">MDLKQKRISLLWLKLFALASILAVSFSGGASENESKREIKNFKNIKQKPWYTKMDYFVSVRRDFVSIAMPKTIEPGSDLFTIDSDPTDLSFTAGGNLFNRTSIYTEIVTNSNLYKYNQANPQIQVKSRELRGDILVEHDFGKGITLGFDLYYADRSDAYLIEYQTYDQNIVQKYTDNVKVFGGDLMTSRTFKFDASDVRLDYNFSYWQSSVNNVDVSRKFHNVGLSLSKQWSHNISTILSSQLVYFPGDFFALTEHIDIVYMLAAETRYRLGDATEVAVGLERLNFGDSSHINTLSFRFEYQFGVKKSNRRKRRYKIPKPLFRIRGLLHSA</sequence>
<dbReference type="Proteomes" id="UP000198862">
    <property type="component" value="Unassembled WGS sequence"/>
</dbReference>
<evidence type="ECO:0008006" key="4">
    <source>
        <dbReference type="Google" id="ProtNLM"/>
    </source>
</evidence>
<evidence type="ECO:0000313" key="3">
    <source>
        <dbReference type="Proteomes" id="UP000198862"/>
    </source>
</evidence>
<organism evidence="2 3">
    <name type="scientific">Pseudoalteromonas denitrificans DSM 6059</name>
    <dbReference type="NCBI Taxonomy" id="1123010"/>
    <lineage>
        <taxon>Bacteria</taxon>
        <taxon>Pseudomonadati</taxon>
        <taxon>Pseudomonadota</taxon>
        <taxon>Gammaproteobacteria</taxon>
        <taxon>Alteromonadales</taxon>
        <taxon>Pseudoalteromonadaceae</taxon>
        <taxon>Pseudoalteromonas</taxon>
    </lineage>
</organism>
<gene>
    <name evidence="2" type="ORF">SAMN02745724_02807</name>
</gene>
<dbReference type="RefSeq" id="WP_091985029.1">
    <property type="nucleotide sequence ID" value="NZ_FOLO01000021.1"/>
</dbReference>
<evidence type="ECO:0000256" key="1">
    <source>
        <dbReference type="SAM" id="SignalP"/>
    </source>
</evidence>
<keyword evidence="3" id="KW-1185">Reference proteome</keyword>
<reference evidence="2 3" key="1">
    <citation type="submission" date="2016-10" db="EMBL/GenBank/DDBJ databases">
        <authorList>
            <person name="de Groot N.N."/>
        </authorList>
    </citation>
    <scope>NUCLEOTIDE SEQUENCE [LARGE SCALE GENOMIC DNA]</scope>
    <source>
        <strain evidence="2 3">DSM 6059</strain>
    </source>
</reference>
<protein>
    <recommendedName>
        <fullName evidence="4">DUF481 domain-containing protein</fullName>
    </recommendedName>
</protein>
<dbReference type="AlphaFoldDB" id="A0A1I1MT78"/>